<feature type="domain" description="Transglycosylase SLT" evidence="4">
    <location>
        <begin position="486"/>
        <end position="588"/>
    </location>
</feature>
<dbReference type="Proteomes" id="UP000017184">
    <property type="component" value="Chromosome"/>
</dbReference>
<dbReference type="SUPFAM" id="SSF53955">
    <property type="entry name" value="Lysozyme-like"/>
    <property type="match status" value="1"/>
</dbReference>
<dbReference type="InterPro" id="IPR008258">
    <property type="entry name" value="Transglycosylase_SLT_dom_1"/>
</dbReference>
<dbReference type="CDD" id="cd13401">
    <property type="entry name" value="Slt70-like"/>
    <property type="match status" value="1"/>
</dbReference>
<dbReference type="SUPFAM" id="SSF48435">
    <property type="entry name" value="Bacterial muramidases"/>
    <property type="match status" value="1"/>
</dbReference>
<dbReference type="Gene3D" id="1.10.530.10">
    <property type="match status" value="1"/>
</dbReference>
<evidence type="ECO:0000256" key="2">
    <source>
        <dbReference type="ARBA" id="ARBA00022729"/>
    </source>
</evidence>
<protein>
    <submittedName>
        <fullName evidence="5">Soluble lytic murein transglycosylase</fullName>
    </submittedName>
</protein>
<dbReference type="PANTHER" id="PTHR37423">
    <property type="entry name" value="SOLUBLE LYTIC MUREIN TRANSGLYCOSYLASE-RELATED"/>
    <property type="match status" value="1"/>
</dbReference>
<comment type="similarity">
    <text evidence="1">Belongs to the transglycosylase Slt family.</text>
</comment>
<dbReference type="GO" id="GO:0004553">
    <property type="term" value="F:hydrolase activity, hydrolyzing O-glycosyl compounds"/>
    <property type="evidence" value="ECO:0007669"/>
    <property type="project" value="InterPro"/>
</dbReference>
<proteinExistence type="inferred from homology"/>
<feature type="signal peptide" evidence="3">
    <location>
        <begin position="1"/>
        <end position="23"/>
    </location>
</feature>
<dbReference type="RefSeq" id="WP_022774681.1">
    <property type="nucleotide sequence ID" value="NC_022576.1"/>
</dbReference>
<evidence type="ECO:0000313" key="5">
    <source>
        <dbReference type="EMBL" id="AGX88005.1"/>
    </source>
</evidence>
<dbReference type="STRING" id="946483.Cenrod_1927"/>
<dbReference type="GO" id="GO:0042597">
    <property type="term" value="C:periplasmic space"/>
    <property type="evidence" value="ECO:0007669"/>
    <property type="project" value="InterPro"/>
</dbReference>
<dbReference type="EMBL" id="CP004885">
    <property type="protein sequence ID" value="AGX88005.1"/>
    <property type="molecule type" value="Genomic_DNA"/>
</dbReference>
<keyword evidence="6" id="KW-1185">Reference proteome</keyword>
<dbReference type="Gene3D" id="1.25.20.10">
    <property type="entry name" value="Bacterial muramidases"/>
    <property type="match status" value="1"/>
</dbReference>
<sequence>MQWKALCAGIAVVGALCIPPAGAQPSADAVIVRMHEAFQKNDSTTLQALLPQARGHLLAPWAAYWALRVRLDTASDAEVATFLRSHAGTYHEDRLRNDWLLVLGQRRDWPRFTQMLAGYRMHDDPAVRCYTLARDLLTTAIPNAEEVRSLWFALKAPDDACALAAQSHLAAGHLTADDVWEKARIAAQGGHLRTAKQAVEMVAPAAMLLADEALERPERFLHSLPRRDVLSRELATLALLRLATQFPHRAAAELARRWGRYLYEPQRAWVWGAIGRQAMLDRSGGALDYFRYARPERQTDDHLAWRVRAALCQSHWSEVRRSIEAMRPDVAAQPVWVYWYARSLLQPGALPSQRKKAHAALQRIASTGGFYEMLALEELGQLIAPPPRPAPLTAEERRQARSNPGLQRALAAIAVGLRAIGIREWNYTTSLHTPGGMDDRSLLAAAELACQKQMWDRCIHTSERARKDIDISLRYPMPYREAIVRPSTMAGLDPAFVLGLIRQESRFLVDASSGVGATGLMQLMPRTARWMAADVGMAGFAPEQLTDTDVNLRLGTAYLRHLVDGFAGALPMATAAYNAGPARPRQWRCGPAAIDSAAWIESIPFGETRDYVKKVLANATMYAALLTGQPQSLRSRLTSSNAVGKLPEGLP</sequence>
<dbReference type="KEGG" id="cbx:Cenrod_1927"/>
<evidence type="ECO:0000256" key="3">
    <source>
        <dbReference type="SAM" id="SignalP"/>
    </source>
</evidence>
<dbReference type="eggNOG" id="COG0741">
    <property type="taxonomic scope" value="Bacteria"/>
</dbReference>
<evidence type="ECO:0000313" key="6">
    <source>
        <dbReference type="Proteomes" id="UP000017184"/>
    </source>
</evidence>
<dbReference type="OrthoDB" id="92254at2"/>
<evidence type="ECO:0000259" key="4">
    <source>
        <dbReference type="Pfam" id="PF01464"/>
    </source>
</evidence>
<dbReference type="InterPro" id="IPR023346">
    <property type="entry name" value="Lysozyme-like_dom_sf"/>
</dbReference>
<dbReference type="Pfam" id="PF01464">
    <property type="entry name" value="SLT"/>
    <property type="match status" value="1"/>
</dbReference>
<reference evidence="5 6" key="1">
    <citation type="journal article" date="2013" name="Genome Biol.">
        <title>Genomic analysis reveals key aspects of prokaryotic symbiosis in the phototrophic consortium "Chlorochromatium aggregatum".</title>
        <authorList>
            <person name="Liu Z."/>
            <person name="Muller J."/>
            <person name="Li T."/>
            <person name="Alvey R.M."/>
            <person name="Vogl K."/>
            <person name="Frigaard N.U."/>
            <person name="Rockwell N.C."/>
            <person name="Boyd E.S."/>
            <person name="Tomsho L.P."/>
            <person name="Schuster S.C."/>
            <person name="Henke P."/>
            <person name="Rohde M."/>
            <person name="Overmann J."/>
            <person name="Bryant D.A."/>
        </authorList>
    </citation>
    <scope>NUCLEOTIDE SEQUENCE [LARGE SCALE GENOMIC DNA]</scope>
    <source>
        <strain evidence="5">CR</strain>
    </source>
</reference>
<gene>
    <name evidence="5" type="primary">slt</name>
    <name evidence="5" type="ORF">Cenrod_1927</name>
</gene>
<name>U5N9L2_9BURK</name>
<evidence type="ECO:0000256" key="1">
    <source>
        <dbReference type="ARBA" id="ARBA00007734"/>
    </source>
</evidence>
<dbReference type="HOGENOM" id="CLU_019016_0_0_4"/>
<dbReference type="AlphaFoldDB" id="U5N9L2"/>
<dbReference type="PATRIC" id="fig|946483.4.peg.1942"/>
<feature type="chain" id="PRO_5004662838" evidence="3">
    <location>
        <begin position="24"/>
        <end position="651"/>
    </location>
</feature>
<dbReference type="InterPro" id="IPR008939">
    <property type="entry name" value="Lytic_TGlycosylase_superhlx_U"/>
</dbReference>
<accession>U5N9L2</accession>
<dbReference type="PANTHER" id="PTHR37423:SF5">
    <property type="entry name" value="SOLUBLE LYTIC MUREIN TRANSGLYCOSYLASE"/>
    <property type="match status" value="1"/>
</dbReference>
<keyword evidence="2 3" id="KW-0732">Signal</keyword>
<organism evidence="5 6">
    <name type="scientific">Candidatus Symbiobacter mobilis CR</name>
    <dbReference type="NCBI Taxonomy" id="946483"/>
    <lineage>
        <taxon>Bacteria</taxon>
        <taxon>Pseudomonadati</taxon>
        <taxon>Pseudomonadota</taxon>
        <taxon>Betaproteobacteria</taxon>
        <taxon>Burkholderiales</taxon>
        <taxon>Comamonadaceae</taxon>
    </lineage>
</organism>